<dbReference type="NCBIfam" id="TIGR01730">
    <property type="entry name" value="RND_mfp"/>
    <property type="match status" value="1"/>
</dbReference>
<dbReference type="Gene3D" id="2.40.50.100">
    <property type="match status" value="1"/>
</dbReference>
<evidence type="ECO:0000313" key="7">
    <source>
        <dbReference type="EMBL" id="NVD42884.1"/>
    </source>
</evidence>
<sequence>MPLFKTSVFADDRRVGHLRPLDSASGTRSIAFWPHSIDATVWTKRLAFLLLLTASGAALSSCTDARSEPQAPVPTAVDVAPVFEKKIHIWDEFNGRIAAVDSVEIRPRVTGYIDKVNYREGDEVKRGDLLFTIDQRPYRAALLSASARLARAEALIATTKDRKERGAALRKSKFISDEDANDRSRDHEQAQADVLEAKAARDIAELNLTFTEVRAPIDGKVGEAKLTEGNLAVADQTFLTTVVSQDTVYVDFDPDEHSYLRYAAQARDTKTSISDLLVKVGLANEEGFPHSAKISFLNNEVDSATGSIRLRAVLTNKEKVFTPGLYARVQVARNSENHVLLVDDKAILTDQDRRFVYILDANNNAVRKDINVGRLIDGLRVIDAGLKPDDKIVVAGFQKIYASGTPVSPSAVTMTSTID</sequence>
<reference evidence="7 8" key="1">
    <citation type="submission" date="2020-06" db="EMBL/GenBank/DDBJ databases">
        <authorList>
            <person name="Grouzdev D.S."/>
        </authorList>
    </citation>
    <scope>NUCLEOTIDE SEQUENCE [LARGE SCALE GENOMIC DNA]</scope>
    <source>
        <strain evidence="7 8">HO-A22</strain>
    </source>
</reference>
<evidence type="ECO:0000313" key="8">
    <source>
        <dbReference type="Proteomes" id="UP000520198"/>
    </source>
</evidence>
<dbReference type="InterPro" id="IPR006143">
    <property type="entry name" value="RND_pump_MFP"/>
</dbReference>
<dbReference type="AlphaFoldDB" id="A0A7Y6URB8"/>
<evidence type="ECO:0000259" key="6">
    <source>
        <dbReference type="Pfam" id="PF25967"/>
    </source>
</evidence>
<evidence type="ECO:0000259" key="5">
    <source>
        <dbReference type="Pfam" id="PF25944"/>
    </source>
</evidence>
<dbReference type="Pfam" id="PF25876">
    <property type="entry name" value="HH_MFP_RND"/>
    <property type="match status" value="1"/>
</dbReference>
<comment type="caution">
    <text evidence="7">The sequence shown here is derived from an EMBL/GenBank/DDBJ whole genome shotgun (WGS) entry which is preliminary data.</text>
</comment>
<dbReference type="InterPro" id="IPR058625">
    <property type="entry name" value="MdtA-like_BSH"/>
</dbReference>
<evidence type="ECO:0000259" key="4">
    <source>
        <dbReference type="Pfam" id="PF25917"/>
    </source>
</evidence>
<dbReference type="Pfam" id="PF25967">
    <property type="entry name" value="RND-MFP_C"/>
    <property type="match status" value="1"/>
</dbReference>
<dbReference type="Pfam" id="PF25917">
    <property type="entry name" value="BSH_RND"/>
    <property type="match status" value="1"/>
</dbReference>
<evidence type="ECO:0000256" key="2">
    <source>
        <dbReference type="ARBA" id="ARBA00009477"/>
    </source>
</evidence>
<dbReference type="Gene3D" id="2.40.420.20">
    <property type="match status" value="1"/>
</dbReference>
<proteinExistence type="inferred from homology"/>
<feature type="domain" description="Multidrug resistance protein MdtA-like C-terminal permuted SH3" evidence="6">
    <location>
        <begin position="350"/>
        <end position="399"/>
    </location>
</feature>
<comment type="subcellular location">
    <subcellularLocation>
        <location evidence="1">Cell envelope</location>
    </subcellularLocation>
</comment>
<dbReference type="Proteomes" id="UP000520198">
    <property type="component" value="Unassembled WGS sequence"/>
</dbReference>
<dbReference type="GO" id="GO:0022857">
    <property type="term" value="F:transmembrane transporter activity"/>
    <property type="evidence" value="ECO:0007669"/>
    <property type="project" value="InterPro"/>
</dbReference>
<protein>
    <submittedName>
        <fullName evidence="7">Efflux RND transporter periplasmic adaptor subunit</fullName>
    </submittedName>
</protein>
<dbReference type="RefSeq" id="WP_176356228.1">
    <property type="nucleotide sequence ID" value="NZ_JABWDU010000011.1"/>
</dbReference>
<feature type="domain" description="Multidrug resistance protein MdtA-like alpha-helical hairpin" evidence="3">
    <location>
        <begin position="142"/>
        <end position="211"/>
    </location>
</feature>
<dbReference type="PANTHER" id="PTHR30158">
    <property type="entry name" value="ACRA/E-RELATED COMPONENT OF DRUG EFFLUX TRANSPORTER"/>
    <property type="match status" value="1"/>
</dbReference>
<dbReference type="GO" id="GO:0005886">
    <property type="term" value="C:plasma membrane"/>
    <property type="evidence" value="ECO:0007669"/>
    <property type="project" value="TreeGrafter"/>
</dbReference>
<keyword evidence="8" id="KW-1185">Reference proteome</keyword>
<organism evidence="7 8">
    <name type="scientific">Ensifer oleiphilus</name>
    <dbReference type="NCBI Taxonomy" id="2742698"/>
    <lineage>
        <taxon>Bacteria</taxon>
        <taxon>Pseudomonadati</taxon>
        <taxon>Pseudomonadota</taxon>
        <taxon>Alphaproteobacteria</taxon>
        <taxon>Hyphomicrobiales</taxon>
        <taxon>Rhizobiaceae</taxon>
        <taxon>Sinorhizobium/Ensifer group</taxon>
        <taxon>Ensifer</taxon>
    </lineage>
</organism>
<dbReference type="InterPro" id="IPR058626">
    <property type="entry name" value="MdtA-like_b-barrel"/>
</dbReference>
<accession>A0A7Y6URB8</accession>
<dbReference type="InterPro" id="IPR058624">
    <property type="entry name" value="MdtA-like_HH"/>
</dbReference>
<dbReference type="Gene3D" id="2.40.30.170">
    <property type="match status" value="1"/>
</dbReference>
<dbReference type="EMBL" id="JABWDU010000011">
    <property type="protein sequence ID" value="NVD42884.1"/>
    <property type="molecule type" value="Genomic_DNA"/>
</dbReference>
<evidence type="ECO:0000259" key="3">
    <source>
        <dbReference type="Pfam" id="PF25876"/>
    </source>
</evidence>
<dbReference type="GO" id="GO:0046677">
    <property type="term" value="P:response to antibiotic"/>
    <property type="evidence" value="ECO:0007669"/>
    <property type="project" value="TreeGrafter"/>
</dbReference>
<dbReference type="Gene3D" id="1.10.287.470">
    <property type="entry name" value="Helix hairpin bin"/>
    <property type="match status" value="1"/>
</dbReference>
<gene>
    <name evidence="7" type="ORF">HT585_28865</name>
</gene>
<dbReference type="GO" id="GO:0030313">
    <property type="term" value="C:cell envelope"/>
    <property type="evidence" value="ECO:0007669"/>
    <property type="project" value="UniProtKB-SubCell"/>
</dbReference>
<name>A0A7Y6URB8_9HYPH</name>
<dbReference type="InterPro" id="IPR058627">
    <property type="entry name" value="MdtA-like_C"/>
</dbReference>
<comment type="similarity">
    <text evidence="2">Belongs to the membrane fusion protein (MFP) (TC 8.A.1) family.</text>
</comment>
<feature type="domain" description="Multidrug resistance protein MdtA-like barrel-sandwich hybrid" evidence="4">
    <location>
        <begin position="102"/>
        <end position="241"/>
    </location>
</feature>
<dbReference type="SUPFAM" id="SSF111369">
    <property type="entry name" value="HlyD-like secretion proteins"/>
    <property type="match status" value="1"/>
</dbReference>
<dbReference type="PANTHER" id="PTHR30158:SF26">
    <property type="entry name" value="RESISTANCE-NODULATION-CELL DIVISION (RND) MULTIDRUG EFFLUX MEMBRANE FUSION PROTEIN MEXE"/>
    <property type="match status" value="1"/>
</dbReference>
<evidence type="ECO:0000256" key="1">
    <source>
        <dbReference type="ARBA" id="ARBA00004196"/>
    </source>
</evidence>
<feature type="domain" description="Multidrug resistance protein MdtA-like beta-barrel" evidence="5">
    <location>
        <begin position="248"/>
        <end position="332"/>
    </location>
</feature>
<dbReference type="Pfam" id="PF25944">
    <property type="entry name" value="Beta-barrel_RND"/>
    <property type="match status" value="1"/>
</dbReference>